<gene>
    <name evidence="1" type="ORF">Zm00014a_036813</name>
</gene>
<reference evidence="1 2" key="1">
    <citation type="journal article" date="2018" name="Nat. Genet.">
        <title>Extensive intraspecific gene order and gene structural variations between Mo17 and other maize genomes.</title>
        <authorList>
            <person name="Sun S."/>
            <person name="Zhou Y."/>
            <person name="Chen J."/>
            <person name="Shi J."/>
            <person name="Zhao H."/>
            <person name="Zhao H."/>
            <person name="Song W."/>
            <person name="Zhang M."/>
            <person name="Cui Y."/>
            <person name="Dong X."/>
            <person name="Liu H."/>
            <person name="Ma X."/>
            <person name="Jiao Y."/>
            <person name="Wang B."/>
            <person name="Wei X."/>
            <person name="Stein J.C."/>
            <person name="Glaubitz J.C."/>
            <person name="Lu F."/>
            <person name="Yu G."/>
            <person name="Liang C."/>
            <person name="Fengler K."/>
            <person name="Li B."/>
            <person name="Rafalski A."/>
            <person name="Schnable P.S."/>
            <person name="Ware D.H."/>
            <person name="Buckler E.S."/>
            <person name="Lai J."/>
        </authorList>
    </citation>
    <scope>NUCLEOTIDE SEQUENCE [LARGE SCALE GENOMIC DNA]</scope>
    <source>
        <strain evidence="2">cv. Missouri 17</strain>
        <tissue evidence="1">Seedling</tissue>
    </source>
</reference>
<dbReference type="AlphaFoldDB" id="A0A3L6FB15"/>
<accession>A0A3L6FB15</accession>
<evidence type="ECO:0000313" key="2">
    <source>
        <dbReference type="Proteomes" id="UP000251960"/>
    </source>
</evidence>
<dbReference type="Proteomes" id="UP000251960">
    <property type="component" value="Chromosome 3"/>
</dbReference>
<protein>
    <submittedName>
        <fullName evidence="1">Uncharacterized protein</fullName>
    </submittedName>
</protein>
<evidence type="ECO:0000313" key="1">
    <source>
        <dbReference type="EMBL" id="PWZ30396.1"/>
    </source>
</evidence>
<dbReference type="EMBL" id="NCVQ01000004">
    <property type="protein sequence ID" value="PWZ30396.1"/>
    <property type="molecule type" value="Genomic_DNA"/>
</dbReference>
<organism evidence="1 2">
    <name type="scientific">Zea mays</name>
    <name type="common">Maize</name>
    <dbReference type="NCBI Taxonomy" id="4577"/>
    <lineage>
        <taxon>Eukaryota</taxon>
        <taxon>Viridiplantae</taxon>
        <taxon>Streptophyta</taxon>
        <taxon>Embryophyta</taxon>
        <taxon>Tracheophyta</taxon>
        <taxon>Spermatophyta</taxon>
        <taxon>Magnoliopsida</taxon>
        <taxon>Liliopsida</taxon>
        <taxon>Poales</taxon>
        <taxon>Poaceae</taxon>
        <taxon>PACMAD clade</taxon>
        <taxon>Panicoideae</taxon>
        <taxon>Andropogonodae</taxon>
        <taxon>Andropogoneae</taxon>
        <taxon>Tripsacinae</taxon>
        <taxon>Zea</taxon>
    </lineage>
</organism>
<name>A0A3L6FB15_MAIZE</name>
<proteinExistence type="predicted"/>
<comment type="caution">
    <text evidence="1">The sequence shown here is derived from an EMBL/GenBank/DDBJ whole genome shotgun (WGS) entry which is preliminary data.</text>
</comment>
<sequence>MTHLWLVWKFQFSQGFKEI</sequence>